<protein>
    <recommendedName>
        <fullName evidence="2">F-box domain-containing protein</fullName>
    </recommendedName>
</protein>
<evidence type="ECO:0000313" key="4">
    <source>
        <dbReference type="Proteomes" id="UP000193467"/>
    </source>
</evidence>
<feature type="domain" description="F-box" evidence="2">
    <location>
        <begin position="53"/>
        <end position="100"/>
    </location>
</feature>
<proteinExistence type="predicted"/>
<accession>A0A1Y2ERG8</accession>
<sequence length="743" mass="82557">MEARTTLPLSPPTTDSAKSSPTFPSPASPALTPPKSPDVQRATHSSSPPTAGSSPLPPLPAEVFLLILQSIPPPQRYLLRLVSRSWSTFLVSEPQLWPTLDVHLHGGQNLEHWVDVWTNYASVNAGAKSNGGIRSLCLRLAAGNDGRGHRFADWIPTNVVTNRMQEVVRMVAGASVPHAVVDQHGRRGKTKPSTLTSLQVVSRPNTVTSLFILYHLAQSSRDAVFESVTHIDLNVNVPALPLESTFFSMWPLAVSMKLKFPHRHTKGLASVPCGNWSWIPPGSQQSRFNILPDLQQLSLEGASISRGLFLPYMPSLTQLSLHGVEWEGKSIFRLLRYVRKTLVELVAIDLELQEDVSPEVELEEWNRHVDIREPLLTDNFAFPDDDSIVSEDRFDEPAPIILSALRYLQLSGNSTPPFFASMEYVENYTGEPSVYPTPVLVMPALETVVLDDVITEQDYVLEESYGALATLGRNAPNVVSFDLLSSVASDDSIFHCLAAMSAKMRRMSFYNSDMTDQLICKLVDLVPQLEELDVRSCQQISIQTVARLVEKLRGTYGPRIKIVRVDPPDQYSTRWDYEAYRWLDFVDVLVRDSDDFEGDGPDPAEDWSRRVKWKVMGKASLETLYRHQWEKQVEQEREAAAQLAAIQFANGLTGAEGEAAGGSGSSSRFTATPAGVWPSYVHHQQQQPHHGHFLQFPQPPIARPSSAPPSQPIHQQQSQPTLDPRLALVSGLRTTPVAQMDTN</sequence>
<organism evidence="3 4">
    <name type="scientific">Leucosporidium creatinivorum</name>
    <dbReference type="NCBI Taxonomy" id="106004"/>
    <lineage>
        <taxon>Eukaryota</taxon>
        <taxon>Fungi</taxon>
        <taxon>Dikarya</taxon>
        <taxon>Basidiomycota</taxon>
        <taxon>Pucciniomycotina</taxon>
        <taxon>Microbotryomycetes</taxon>
        <taxon>Leucosporidiales</taxon>
        <taxon>Leucosporidium</taxon>
    </lineage>
</organism>
<feature type="compositionally biased region" description="Low complexity" evidence="1">
    <location>
        <begin position="682"/>
        <end position="696"/>
    </location>
</feature>
<feature type="compositionally biased region" description="Pro residues" evidence="1">
    <location>
        <begin position="23"/>
        <end position="36"/>
    </location>
</feature>
<feature type="region of interest" description="Disordered" evidence="1">
    <location>
        <begin position="682"/>
        <end position="726"/>
    </location>
</feature>
<dbReference type="PROSITE" id="PS50181">
    <property type="entry name" value="FBOX"/>
    <property type="match status" value="1"/>
</dbReference>
<dbReference type="SUPFAM" id="SSF52047">
    <property type="entry name" value="RNI-like"/>
    <property type="match status" value="1"/>
</dbReference>
<feature type="compositionally biased region" description="Pro residues" evidence="1">
    <location>
        <begin position="697"/>
        <end position="711"/>
    </location>
</feature>
<dbReference type="SUPFAM" id="SSF81383">
    <property type="entry name" value="F-box domain"/>
    <property type="match status" value="1"/>
</dbReference>
<feature type="compositionally biased region" description="Polar residues" evidence="1">
    <location>
        <begin position="42"/>
        <end position="53"/>
    </location>
</feature>
<reference evidence="3 4" key="1">
    <citation type="submission" date="2016-07" db="EMBL/GenBank/DDBJ databases">
        <title>Pervasive Adenine N6-methylation of Active Genes in Fungi.</title>
        <authorList>
            <consortium name="DOE Joint Genome Institute"/>
            <person name="Mondo S.J."/>
            <person name="Dannebaum R.O."/>
            <person name="Kuo R.C."/>
            <person name="Labutti K."/>
            <person name="Haridas S."/>
            <person name="Kuo A."/>
            <person name="Salamov A."/>
            <person name="Ahrendt S.R."/>
            <person name="Lipzen A."/>
            <person name="Sullivan W."/>
            <person name="Andreopoulos W.B."/>
            <person name="Clum A."/>
            <person name="Lindquist E."/>
            <person name="Daum C."/>
            <person name="Ramamoorthy G.K."/>
            <person name="Gryganskyi A."/>
            <person name="Culley D."/>
            <person name="Magnuson J.K."/>
            <person name="James T.Y."/>
            <person name="O'Malley M.A."/>
            <person name="Stajich J.E."/>
            <person name="Spatafora J.W."/>
            <person name="Visel A."/>
            <person name="Grigoriev I.V."/>
        </authorList>
    </citation>
    <scope>NUCLEOTIDE SEQUENCE [LARGE SCALE GENOMIC DNA]</scope>
    <source>
        <strain evidence="3 4">62-1032</strain>
    </source>
</reference>
<gene>
    <name evidence="3" type="ORF">BCR35DRAFT_307184</name>
</gene>
<keyword evidence="4" id="KW-1185">Reference proteome</keyword>
<dbReference type="Gene3D" id="3.80.10.10">
    <property type="entry name" value="Ribonuclease Inhibitor"/>
    <property type="match status" value="1"/>
</dbReference>
<comment type="caution">
    <text evidence="3">The sequence shown here is derived from an EMBL/GenBank/DDBJ whole genome shotgun (WGS) entry which is preliminary data.</text>
</comment>
<dbReference type="OrthoDB" id="2535642at2759"/>
<dbReference type="EMBL" id="MCGR01000046">
    <property type="protein sequence ID" value="ORY73435.1"/>
    <property type="molecule type" value="Genomic_DNA"/>
</dbReference>
<evidence type="ECO:0000256" key="1">
    <source>
        <dbReference type="SAM" id="MobiDB-lite"/>
    </source>
</evidence>
<dbReference type="AlphaFoldDB" id="A0A1Y2ERG8"/>
<dbReference type="InterPro" id="IPR001810">
    <property type="entry name" value="F-box_dom"/>
</dbReference>
<dbReference type="InterPro" id="IPR032675">
    <property type="entry name" value="LRR_dom_sf"/>
</dbReference>
<feature type="region of interest" description="Disordered" evidence="1">
    <location>
        <begin position="1"/>
        <end position="55"/>
    </location>
</feature>
<evidence type="ECO:0000313" key="3">
    <source>
        <dbReference type="EMBL" id="ORY73435.1"/>
    </source>
</evidence>
<dbReference type="Proteomes" id="UP000193467">
    <property type="component" value="Unassembled WGS sequence"/>
</dbReference>
<dbReference type="InterPro" id="IPR036047">
    <property type="entry name" value="F-box-like_dom_sf"/>
</dbReference>
<evidence type="ECO:0000259" key="2">
    <source>
        <dbReference type="PROSITE" id="PS50181"/>
    </source>
</evidence>
<name>A0A1Y2ERG8_9BASI</name>
<feature type="compositionally biased region" description="Low complexity" evidence="1">
    <location>
        <begin position="1"/>
        <end position="22"/>
    </location>
</feature>
<dbReference type="STRING" id="106004.A0A1Y2ERG8"/>
<dbReference type="InParanoid" id="A0A1Y2ERG8"/>